<feature type="compositionally biased region" description="Basic residues" evidence="1">
    <location>
        <begin position="16"/>
        <end position="26"/>
    </location>
</feature>
<evidence type="ECO:0000313" key="4">
    <source>
        <dbReference type="Proteomes" id="UP000822688"/>
    </source>
</evidence>
<accession>A0A8T0IC69</accession>
<reference evidence="3" key="1">
    <citation type="submission" date="2020-06" db="EMBL/GenBank/DDBJ databases">
        <title>WGS assembly of Ceratodon purpureus strain R40.</title>
        <authorList>
            <person name="Carey S.B."/>
            <person name="Jenkins J."/>
            <person name="Shu S."/>
            <person name="Lovell J.T."/>
            <person name="Sreedasyam A."/>
            <person name="Maumus F."/>
            <person name="Tiley G.P."/>
            <person name="Fernandez-Pozo N."/>
            <person name="Barry K."/>
            <person name="Chen C."/>
            <person name="Wang M."/>
            <person name="Lipzen A."/>
            <person name="Daum C."/>
            <person name="Saski C.A."/>
            <person name="Payton A.C."/>
            <person name="Mcbreen J.C."/>
            <person name="Conrad R.E."/>
            <person name="Kollar L.M."/>
            <person name="Olsson S."/>
            <person name="Huttunen S."/>
            <person name="Landis J.B."/>
            <person name="Wickett N.J."/>
            <person name="Johnson M.G."/>
            <person name="Rensing S.A."/>
            <person name="Grimwood J."/>
            <person name="Schmutz J."/>
            <person name="Mcdaniel S.F."/>
        </authorList>
    </citation>
    <scope>NUCLEOTIDE SEQUENCE</scope>
    <source>
        <strain evidence="3">R40</strain>
    </source>
</reference>
<sequence>MAPNSRPRNSTPSPHHATRPKHKLLKSPREIQPCSQFTKLSNLLHHHHHHHHITNTSQVHPHHHQHITTITTKQIFTITSTRRKLSTLIHAICRPIYGTYTDGAIAAMMMLTVACLLFCYSLAPKPVTVP</sequence>
<protein>
    <submittedName>
        <fullName evidence="3">Uncharacterized protein</fullName>
    </submittedName>
</protein>
<evidence type="ECO:0000313" key="3">
    <source>
        <dbReference type="EMBL" id="KAG0581340.1"/>
    </source>
</evidence>
<feature type="transmembrane region" description="Helical" evidence="2">
    <location>
        <begin position="104"/>
        <end position="123"/>
    </location>
</feature>
<dbReference type="EMBL" id="CM026424">
    <property type="protein sequence ID" value="KAG0581340.1"/>
    <property type="molecule type" value="Genomic_DNA"/>
</dbReference>
<name>A0A8T0IC69_CERPU</name>
<keyword evidence="2" id="KW-0472">Membrane</keyword>
<evidence type="ECO:0000256" key="2">
    <source>
        <dbReference type="SAM" id="Phobius"/>
    </source>
</evidence>
<proteinExistence type="predicted"/>
<organism evidence="3 4">
    <name type="scientific">Ceratodon purpureus</name>
    <name type="common">Fire moss</name>
    <name type="synonym">Dicranum purpureum</name>
    <dbReference type="NCBI Taxonomy" id="3225"/>
    <lineage>
        <taxon>Eukaryota</taxon>
        <taxon>Viridiplantae</taxon>
        <taxon>Streptophyta</taxon>
        <taxon>Embryophyta</taxon>
        <taxon>Bryophyta</taxon>
        <taxon>Bryophytina</taxon>
        <taxon>Bryopsida</taxon>
        <taxon>Dicranidae</taxon>
        <taxon>Pseudoditrichales</taxon>
        <taxon>Ditrichaceae</taxon>
        <taxon>Ceratodon</taxon>
    </lineage>
</organism>
<keyword evidence="4" id="KW-1185">Reference proteome</keyword>
<comment type="caution">
    <text evidence="3">The sequence shown here is derived from an EMBL/GenBank/DDBJ whole genome shotgun (WGS) entry which is preliminary data.</text>
</comment>
<feature type="compositionally biased region" description="Low complexity" evidence="1">
    <location>
        <begin position="1"/>
        <end position="14"/>
    </location>
</feature>
<feature type="region of interest" description="Disordered" evidence="1">
    <location>
        <begin position="1"/>
        <end position="28"/>
    </location>
</feature>
<keyword evidence="2" id="KW-1133">Transmembrane helix</keyword>
<dbReference type="AlphaFoldDB" id="A0A8T0IC69"/>
<gene>
    <name evidence="3" type="ORF">KC19_4G243600</name>
</gene>
<evidence type="ECO:0000256" key="1">
    <source>
        <dbReference type="SAM" id="MobiDB-lite"/>
    </source>
</evidence>
<dbReference type="Proteomes" id="UP000822688">
    <property type="component" value="Chromosome 4"/>
</dbReference>
<keyword evidence="2" id="KW-0812">Transmembrane</keyword>